<keyword evidence="4" id="KW-0175">Coiled coil</keyword>
<dbReference type="InterPro" id="IPR002547">
    <property type="entry name" value="tRNA-bd_dom"/>
</dbReference>
<evidence type="ECO:0000256" key="5">
    <source>
        <dbReference type="SAM" id="MobiDB-lite"/>
    </source>
</evidence>
<evidence type="ECO:0000256" key="3">
    <source>
        <dbReference type="PROSITE-ProRule" id="PRU00209"/>
    </source>
</evidence>
<dbReference type="InterPro" id="IPR051270">
    <property type="entry name" value="Tyrosine-tRNA_ligase_regulator"/>
</dbReference>
<reference evidence="7 8" key="1">
    <citation type="journal article" date="2023" name="BMC Biol.">
        <title>The compact genome of the sponge Oopsacas minuta (Hexactinellida) is lacking key metazoan core genes.</title>
        <authorList>
            <person name="Santini S."/>
            <person name="Schenkelaars Q."/>
            <person name="Jourda C."/>
            <person name="Duchesne M."/>
            <person name="Belahbib H."/>
            <person name="Rocher C."/>
            <person name="Selva M."/>
            <person name="Riesgo A."/>
            <person name="Vervoort M."/>
            <person name="Leys S.P."/>
            <person name="Kodjabachian L."/>
            <person name="Le Bivic A."/>
            <person name="Borchiellini C."/>
            <person name="Claverie J.M."/>
            <person name="Renard E."/>
        </authorList>
    </citation>
    <scope>NUCLEOTIDE SEQUENCE [LARGE SCALE GENOMIC DNA]</scope>
    <source>
        <strain evidence="7">SPO-2</strain>
    </source>
</reference>
<dbReference type="Gene3D" id="2.40.50.140">
    <property type="entry name" value="Nucleic acid-binding proteins"/>
    <property type="match status" value="1"/>
</dbReference>
<evidence type="ECO:0000259" key="6">
    <source>
        <dbReference type="PROSITE" id="PS50886"/>
    </source>
</evidence>
<feature type="coiled-coil region" evidence="4">
    <location>
        <begin position="31"/>
        <end position="58"/>
    </location>
</feature>
<feature type="compositionally biased region" description="Basic and acidic residues" evidence="5">
    <location>
        <begin position="99"/>
        <end position="112"/>
    </location>
</feature>
<dbReference type="EMBL" id="JAKMXF010000310">
    <property type="protein sequence ID" value="KAI6650737.1"/>
    <property type="molecule type" value="Genomic_DNA"/>
</dbReference>
<dbReference type="PROSITE" id="PS50886">
    <property type="entry name" value="TRBD"/>
    <property type="match status" value="1"/>
</dbReference>
<feature type="domain" description="TRNA-binding" evidence="6">
    <location>
        <begin position="178"/>
        <end position="284"/>
    </location>
</feature>
<gene>
    <name evidence="7" type="ORF">LOD99_7788</name>
</gene>
<accession>A0AAV7JPI4</accession>
<keyword evidence="8" id="KW-1185">Reference proteome</keyword>
<dbReference type="GO" id="GO:0000049">
    <property type="term" value="F:tRNA binding"/>
    <property type="evidence" value="ECO:0007669"/>
    <property type="project" value="UniProtKB-UniRule"/>
</dbReference>
<comment type="caution">
    <text evidence="7">The sequence shown here is derived from an EMBL/GenBank/DDBJ whole genome shotgun (WGS) entry which is preliminary data.</text>
</comment>
<dbReference type="PANTHER" id="PTHR11586">
    <property type="entry name" value="TRNA-AMINOACYLATION COFACTOR ARC1 FAMILY MEMBER"/>
    <property type="match status" value="1"/>
</dbReference>
<evidence type="ECO:0000256" key="1">
    <source>
        <dbReference type="ARBA" id="ARBA00022555"/>
    </source>
</evidence>
<keyword evidence="2 3" id="KW-0694">RNA-binding</keyword>
<dbReference type="Proteomes" id="UP001165289">
    <property type="component" value="Unassembled WGS sequence"/>
</dbReference>
<evidence type="ECO:0000256" key="2">
    <source>
        <dbReference type="ARBA" id="ARBA00022884"/>
    </source>
</evidence>
<organism evidence="7 8">
    <name type="scientific">Oopsacas minuta</name>
    <dbReference type="NCBI Taxonomy" id="111878"/>
    <lineage>
        <taxon>Eukaryota</taxon>
        <taxon>Metazoa</taxon>
        <taxon>Porifera</taxon>
        <taxon>Hexactinellida</taxon>
        <taxon>Hexasterophora</taxon>
        <taxon>Lyssacinosida</taxon>
        <taxon>Leucopsacidae</taxon>
        <taxon>Oopsacas</taxon>
    </lineage>
</organism>
<proteinExistence type="predicted"/>
<dbReference type="PANTHER" id="PTHR11586:SF33">
    <property type="entry name" value="AMINOACYL TRNA SYNTHASE COMPLEX-INTERACTING MULTIFUNCTIONAL PROTEIN 1"/>
    <property type="match status" value="1"/>
</dbReference>
<dbReference type="Pfam" id="PF01588">
    <property type="entry name" value="tRNA_bind"/>
    <property type="match status" value="1"/>
</dbReference>
<evidence type="ECO:0000313" key="8">
    <source>
        <dbReference type="Proteomes" id="UP001165289"/>
    </source>
</evidence>
<dbReference type="SUPFAM" id="SSF50249">
    <property type="entry name" value="Nucleic acid-binding proteins"/>
    <property type="match status" value="1"/>
</dbReference>
<name>A0AAV7JPI4_9METZ</name>
<keyword evidence="1 3" id="KW-0820">tRNA-binding</keyword>
<protein>
    <submittedName>
        <fullName evidence="7">Aminoacyl tRNA synthase complex-interacting multifunctional protein 1-like</fullName>
    </submittedName>
</protein>
<dbReference type="InterPro" id="IPR012340">
    <property type="entry name" value="NA-bd_OB-fold"/>
</dbReference>
<sequence>MSLIPRVTKLYQSNLASIALLESQLEDVQSKLEISETYKQLLKENQKLTEENNQLTSQLIELKLWHGELHVSLPDDSSPKPIVFPLKRACEAGQSESEPSPKLDKRDSIEKPRQLPQLIIGGKIGTQETQGVDVPRGTQGGKRADIPMGAEGVKKTEKVKGAGKLKSVSKPPADDIPDISKMDFRIGKVLEVSKHPNADTLYIETIDCGDGEGKARTVVSGLVGKIAIQDIQDRTIIVCCNLKPRDIKGVMSYAMVMCASANDEKCTTEFIDPPPGCVPGEPILFDGYPHKPEIQLHPKKKILDKVLVELNTNGEGVANYKGAAFTVADKGICMAKTLRNTIIK</sequence>
<evidence type="ECO:0000313" key="7">
    <source>
        <dbReference type="EMBL" id="KAI6650737.1"/>
    </source>
</evidence>
<feature type="region of interest" description="Disordered" evidence="5">
    <location>
        <begin position="128"/>
        <end position="147"/>
    </location>
</feature>
<dbReference type="AlphaFoldDB" id="A0AAV7JPI4"/>
<evidence type="ECO:0000256" key="4">
    <source>
        <dbReference type="SAM" id="Coils"/>
    </source>
</evidence>
<feature type="region of interest" description="Disordered" evidence="5">
    <location>
        <begin position="90"/>
        <end position="112"/>
    </location>
</feature>